<keyword evidence="4" id="KW-0853">WD repeat</keyword>
<dbReference type="PANTHER" id="PTHR22852">
    <property type="entry name" value="LETHAL 2 DENTICLELESS PROTEIN RETINOIC ACID-REGULATED NUCLEAR MATRIX-ASSOCIATED PROTEIN"/>
    <property type="match status" value="1"/>
</dbReference>
<dbReference type="GO" id="GO:0030674">
    <property type="term" value="F:protein-macromolecule adaptor activity"/>
    <property type="evidence" value="ECO:0007669"/>
    <property type="project" value="TreeGrafter"/>
</dbReference>
<organism evidence="6 7">
    <name type="scientific">Sugiyamaella lignohabitans</name>
    <dbReference type="NCBI Taxonomy" id="796027"/>
    <lineage>
        <taxon>Eukaryota</taxon>
        <taxon>Fungi</taxon>
        <taxon>Dikarya</taxon>
        <taxon>Ascomycota</taxon>
        <taxon>Saccharomycotina</taxon>
        <taxon>Dipodascomycetes</taxon>
        <taxon>Dipodascales</taxon>
        <taxon>Trichomonascaceae</taxon>
        <taxon>Sugiyamaella</taxon>
    </lineage>
</organism>
<dbReference type="InterPro" id="IPR036322">
    <property type="entry name" value="WD40_repeat_dom_sf"/>
</dbReference>
<dbReference type="Gene3D" id="2.130.10.10">
    <property type="entry name" value="YVTN repeat-like/Quinoprotein amine dehydrogenase"/>
    <property type="match status" value="2"/>
</dbReference>
<dbReference type="SUPFAM" id="SSF50978">
    <property type="entry name" value="WD40 repeat-like"/>
    <property type="match status" value="1"/>
</dbReference>
<dbReference type="OrthoDB" id="2096344at2759"/>
<dbReference type="SMART" id="SM00320">
    <property type="entry name" value="WD40"/>
    <property type="match status" value="4"/>
</dbReference>
<dbReference type="PROSITE" id="PS50082">
    <property type="entry name" value="WD_REPEATS_2"/>
    <property type="match status" value="1"/>
</dbReference>
<reference evidence="6 7" key="1">
    <citation type="submission" date="2016-02" db="EMBL/GenBank/DDBJ databases">
        <title>Complete genome sequence and transcriptome regulation of the pentose utilising yeast Sugiyamaella lignohabitans.</title>
        <authorList>
            <person name="Bellasio M."/>
            <person name="Peymann A."/>
            <person name="Valli M."/>
            <person name="Sipitzky M."/>
            <person name="Graf A."/>
            <person name="Sauer M."/>
            <person name="Marx H."/>
            <person name="Mattanovich D."/>
        </authorList>
    </citation>
    <scope>NUCLEOTIDE SEQUENCE [LARGE SCALE GENOMIC DNA]</scope>
    <source>
        <strain evidence="6 7">CBS 10342</strain>
    </source>
</reference>
<dbReference type="RefSeq" id="XP_018734632.1">
    <property type="nucleotide sequence ID" value="XM_018880970.1"/>
</dbReference>
<dbReference type="KEGG" id="slb:AWJ20_393"/>
<dbReference type="InterPro" id="IPR001680">
    <property type="entry name" value="WD40_rpt"/>
</dbReference>
<keyword evidence="2" id="KW-0833">Ubl conjugation pathway</keyword>
<protein>
    <submittedName>
        <fullName evidence="6">WD repeat protein Cdt2</fullName>
    </submittedName>
</protein>
<proteinExistence type="inferred from homology"/>
<dbReference type="GO" id="GO:0043161">
    <property type="term" value="P:proteasome-mediated ubiquitin-dependent protein catabolic process"/>
    <property type="evidence" value="ECO:0007669"/>
    <property type="project" value="TreeGrafter"/>
</dbReference>
<feature type="repeat" description="WD" evidence="4">
    <location>
        <begin position="422"/>
        <end position="453"/>
    </location>
</feature>
<dbReference type="Pfam" id="PF00400">
    <property type="entry name" value="WD40"/>
    <property type="match status" value="2"/>
</dbReference>
<name>A0A167CVJ3_9ASCO</name>
<dbReference type="InterPro" id="IPR015943">
    <property type="entry name" value="WD40/YVTN_repeat-like_dom_sf"/>
</dbReference>
<keyword evidence="7" id="KW-1185">Reference proteome</keyword>
<sequence>MATILRARRSDSELSNTLNAPEPCLTTRPLKRPRLTTGTPDFAAHSGNSSDQGLSLSRRLMLRELGHTSTNLAWQSRWLDYSHEAKLFCSPATSSHKIQLSEFCPANAPFCIESFRTQPLTVVGFEGGDLCMLGSDTGSRQGLFLGNSRNHHNNSIFDLSISHNDSHLASTSGSLVKIYDCERNSVIHGIEAHNDGMFKQCKFHPTNSSLLLTSTRFGTIALHDLRLPTNHTDSLIELVRTKTHSHRQSFLLRKCHDVKSGATKIKRSNVSVTSLAWTEHNEYTAISGGEADSQLKFWDLRSLVSRNRQTPTCIVEPPPSPSGRKFGITSIVADPEDRKIWALCRNGVIYSYHLAAPELGLVDELASEDLSVTSFYCKLAVINPINSNRIAGKYLACGGERGLTLFSKPNTASSTSHSVLLKNGHSRETTGVSYQQCSDSLMSISDDMTLRFWRPDETLYKQLRDQKLGLESNSPNSDGAGWTEIV</sequence>
<dbReference type="GO" id="GO:0005634">
    <property type="term" value="C:nucleus"/>
    <property type="evidence" value="ECO:0007669"/>
    <property type="project" value="TreeGrafter"/>
</dbReference>
<evidence type="ECO:0000256" key="5">
    <source>
        <dbReference type="SAM" id="MobiDB-lite"/>
    </source>
</evidence>
<evidence type="ECO:0000256" key="3">
    <source>
        <dbReference type="ARBA" id="ARBA00038344"/>
    </source>
</evidence>
<evidence type="ECO:0000256" key="4">
    <source>
        <dbReference type="PROSITE-ProRule" id="PRU00221"/>
    </source>
</evidence>
<evidence type="ECO:0000313" key="6">
    <source>
        <dbReference type="EMBL" id="ANB12155.1"/>
    </source>
</evidence>
<comment type="similarity">
    <text evidence="3">Belongs to the WD repeat cdt2 family.</text>
</comment>
<accession>A0A167CVJ3</accession>
<dbReference type="AlphaFoldDB" id="A0A167CVJ3"/>
<dbReference type="Proteomes" id="UP000189580">
    <property type="component" value="Chromosome a"/>
</dbReference>
<comment type="pathway">
    <text evidence="1">Protein modification; protein ubiquitination.</text>
</comment>
<dbReference type="EMBL" id="CP014501">
    <property type="protein sequence ID" value="ANB12155.1"/>
    <property type="molecule type" value="Genomic_DNA"/>
</dbReference>
<dbReference type="PANTHER" id="PTHR22852:SF0">
    <property type="entry name" value="DENTICLELESS PROTEIN HOMOLOG"/>
    <property type="match status" value="1"/>
</dbReference>
<evidence type="ECO:0000313" key="7">
    <source>
        <dbReference type="Proteomes" id="UP000189580"/>
    </source>
</evidence>
<dbReference type="InterPro" id="IPR051865">
    <property type="entry name" value="WD-repeat_CDT2_adapter"/>
</dbReference>
<dbReference type="GeneID" id="30036005"/>
<gene>
    <name evidence="6" type="primary">cdt2</name>
    <name evidence="6" type="ORF">AWJ20_393</name>
</gene>
<evidence type="ECO:0000256" key="2">
    <source>
        <dbReference type="ARBA" id="ARBA00022786"/>
    </source>
</evidence>
<evidence type="ECO:0000256" key="1">
    <source>
        <dbReference type="ARBA" id="ARBA00004906"/>
    </source>
</evidence>
<feature type="region of interest" description="Disordered" evidence="5">
    <location>
        <begin position="1"/>
        <end position="53"/>
    </location>
</feature>